<dbReference type="Gene3D" id="1.10.287.950">
    <property type="entry name" value="Methyl-accepting chemotaxis protein"/>
    <property type="match status" value="1"/>
</dbReference>
<name>A0ABV7VYE6_9BURK</name>
<dbReference type="PROSITE" id="PS50885">
    <property type="entry name" value="HAMP"/>
    <property type="match status" value="1"/>
</dbReference>
<feature type="domain" description="Methyl-accepting transducer" evidence="6">
    <location>
        <begin position="282"/>
        <end position="511"/>
    </location>
</feature>
<dbReference type="SUPFAM" id="SSF58104">
    <property type="entry name" value="Methyl-accepting chemotaxis protein (MCP) signaling domain"/>
    <property type="match status" value="1"/>
</dbReference>
<dbReference type="InterPro" id="IPR051310">
    <property type="entry name" value="MCP_chemotaxis"/>
</dbReference>
<organism evidence="8 9">
    <name type="scientific">Hydrogenophaga luteola</name>
    <dbReference type="NCBI Taxonomy" id="1591122"/>
    <lineage>
        <taxon>Bacteria</taxon>
        <taxon>Pseudomonadati</taxon>
        <taxon>Pseudomonadota</taxon>
        <taxon>Betaproteobacteria</taxon>
        <taxon>Burkholderiales</taxon>
        <taxon>Comamonadaceae</taxon>
        <taxon>Hydrogenophaga</taxon>
    </lineage>
</organism>
<dbReference type="InterPro" id="IPR004089">
    <property type="entry name" value="MCPsignal_dom"/>
</dbReference>
<dbReference type="Pfam" id="PF00015">
    <property type="entry name" value="MCPsignal"/>
    <property type="match status" value="1"/>
</dbReference>
<feature type="transmembrane region" description="Helical" evidence="5">
    <location>
        <begin position="200"/>
        <end position="224"/>
    </location>
</feature>
<evidence type="ECO:0000313" key="8">
    <source>
        <dbReference type="EMBL" id="MFC3682541.1"/>
    </source>
</evidence>
<proteinExistence type="inferred from homology"/>
<dbReference type="EMBL" id="JBHRXX010000001">
    <property type="protein sequence ID" value="MFC3682541.1"/>
    <property type="molecule type" value="Genomic_DNA"/>
</dbReference>
<comment type="similarity">
    <text evidence="2">Belongs to the methyl-accepting chemotaxis (MCP) protein family.</text>
</comment>
<evidence type="ECO:0000256" key="4">
    <source>
        <dbReference type="SAM" id="Coils"/>
    </source>
</evidence>
<evidence type="ECO:0000256" key="5">
    <source>
        <dbReference type="SAM" id="Phobius"/>
    </source>
</evidence>
<feature type="domain" description="HAMP" evidence="7">
    <location>
        <begin position="225"/>
        <end position="277"/>
    </location>
</feature>
<dbReference type="Pfam" id="PF00672">
    <property type="entry name" value="HAMP"/>
    <property type="match status" value="1"/>
</dbReference>
<evidence type="ECO:0000313" key="9">
    <source>
        <dbReference type="Proteomes" id="UP001595729"/>
    </source>
</evidence>
<evidence type="ECO:0000256" key="2">
    <source>
        <dbReference type="ARBA" id="ARBA00029447"/>
    </source>
</evidence>
<keyword evidence="3" id="KW-0807">Transducer</keyword>
<protein>
    <submittedName>
        <fullName evidence="8">Methyl-accepting chemotaxis protein</fullName>
    </submittedName>
</protein>
<feature type="transmembrane region" description="Helical" evidence="5">
    <location>
        <begin position="20"/>
        <end position="41"/>
    </location>
</feature>
<keyword evidence="5" id="KW-0812">Transmembrane</keyword>
<keyword evidence="9" id="KW-1185">Reference proteome</keyword>
<dbReference type="SMART" id="SM00304">
    <property type="entry name" value="HAMP"/>
    <property type="match status" value="1"/>
</dbReference>
<keyword evidence="5" id="KW-0472">Membrane</keyword>
<keyword evidence="1" id="KW-0145">Chemotaxis</keyword>
<feature type="coiled-coil region" evidence="4">
    <location>
        <begin position="482"/>
        <end position="520"/>
    </location>
</feature>
<evidence type="ECO:0000256" key="1">
    <source>
        <dbReference type="ARBA" id="ARBA00022500"/>
    </source>
</evidence>
<dbReference type="SMART" id="SM00283">
    <property type="entry name" value="MA"/>
    <property type="match status" value="1"/>
</dbReference>
<keyword evidence="4" id="KW-0175">Coiled coil</keyword>
<evidence type="ECO:0000256" key="3">
    <source>
        <dbReference type="PROSITE-ProRule" id="PRU00284"/>
    </source>
</evidence>
<keyword evidence="5" id="KW-1133">Transmembrane helix</keyword>
<evidence type="ECO:0000259" key="7">
    <source>
        <dbReference type="PROSITE" id="PS50885"/>
    </source>
</evidence>
<evidence type="ECO:0000259" key="6">
    <source>
        <dbReference type="PROSITE" id="PS50111"/>
    </source>
</evidence>
<accession>A0ABV7VYE6</accession>
<dbReference type="PROSITE" id="PS50111">
    <property type="entry name" value="CHEMOTAXIS_TRANSDUC_2"/>
    <property type="match status" value="1"/>
</dbReference>
<dbReference type="RefSeq" id="WP_382170576.1">
    <property type="nucleotide sequence ID" value="NZ_JBHRXX010000001.1"/>
</dbReference>
<dbReference type="InterPro" id="IPR003660">
    <property type="entry name" value="HAMP_dom"/>
</dbReference>
<gene>
    <name evidence="8" type="ORF">ACFOPI_02980</name>
</gene>
<dbReference type="PRINTS" id="PR00260">
    <property type="entry name" value="CHEMTRNSDUCR"/>
</dbReference>
<dbReference type="PANTHER" id="PTHR43531">
    <property type="entry name" value="PROTEIN ICFG"/>
    <property type="match status" value="1"/>
</dbReference>
<sequence length="554" mass="57682">MKLVGSKVPWHKRPMGVRQRLWLGVGSLVALLLVLACGGVWQLREMGDQLNTIVQGHGQRGDLAHRLHSAQLKWMERLRAMLVLSDPEDLKIQLAELKEAESQYLAAESALAAVLVDVDEEAGMSDALAEVRQLRESITPVYQSAMNSMQGGAGGEGALALMLPAETSEARWRGLIDTLVESASQATRAEFDRAMQRQRLATLGLAGVGALAITAALLMAIGLVRGITRPIASAVGVAESIAEGRLDTPVDTGRLDEFGRLANAMATMQDRLRMTVRAMAGSADGVLAASAEIGAGSQHLSDRTEQAAAHLAETASAARGLRSTLAAGVDAAREAAALAGGAQSDAQLGHAAVARLKTQMQSIEVAARRITQIVEVIDGIAFQTNLLALNASVEAARAGEHGRGFAVVADEVRELAKRAAGAAGQIRGLSAEASERVGQGAASVVDVNDSVDRLVDISRGVAQTVESVATKTAQQSEVLARVDSAIQQLDGSTQENAALAEQLTAAATSLQQRAAELQGVIAGFQIGAQEQEALNVEATEEAPEPPSGLTGAAA</sequence>
<dbReference type="Proteomes" id="UP001595729">
    <property type="component" value="Unassembled WGS sequence"/>
</dbReference>
<dbReference type="CDD" id="cd06225">
    <property type="entry name" value="HAMP"/>
    <property type="match status" value="1"/>
</dbReference>
<dbReference type="PANTHER" id="PTHR43531:SF11">
    <property type="entry name" value="METHYL-ACCEPTING CHEMOTAXIS PROTEIN 3"/>
    <property type="match status" value="1"/>
</dbReference>
<reference evidence="9" key="1">
    <citation type="journal article" date="2019" name="Int. J. Syst. Evol. Microbiol.">
        <title>The Global Catalogue of Microorganisms (GCM) 10K type strain sequencing project: providing services to taxonomists for standard genome sequencing and annotation.</title>
        <authorList>
            <consortium name="The Broad Institute Genomics Platform"/>
            <consortium name="The Broad Institute Genome Sequencing Center for Infectious Disease"/>
            <person name="Wu L."/>
            <person name="Ma J."/>
        </authorList>
    </citation>
    <scope>NUCLEOTIDE SEQUENCE [LARGE SCALE GENOMIC DNA]</scope>
    <source>
        <strain evidence="9">KCTC 42501</strain>
    </source>
</reference>
<dbReference type="InterPro" id="IPR004090">
    <property type="entry name" value="Chemotax_Me-accpt_rcpt"/>
</dbReference>
<comment type="caution">
    <text evidence="8">The sequence shown here is derived from an EMBL/GenBank/DDBJ whole genome shotgun (WGS) entry which is preliminary data.</text>
</comment>